<evidence type="ECO:0000256" key="2">
    <source>
        <dbReference type="ARBA" id="ARBA00022898"/>
    </source>
</evidence>
<feature type="region of interest" description="Disordered" evidence="4">
    <location>
        <begin position="1"/>
        <end position="22"/>
    </location>
</feature>
<dbReference type="SUPFAM" id="SSF53686">
    <property type="entry name" value="Tryptophan synthase beta subunit-like PLP-dependent enzymes"/>
    <property type="match status" value="1"/>
</dbReference>
<dbReference type="GO" id="GO:0016829">
    <property type="term" value="F:lyase activity"/>
    <property type="evidence" value="ECO:0007669"/>
    <property type="project" value="UniProtKB-KW"/>
</dbReference>
<reference evidence="6 7" key="1">
    <citation type="submission" date="2020-03" db="EMBL/GenBank/DDBJ databases">
        <title>WGS of actinomycetes isolated from Thailand.</title>
        <authorList>
            <person name="Thawai C."/>
        </authorList>
    </citation>
    <scope>NUCLEOTIDE SEQUENCE [LARGE SCALE GENOMIC DNA]</scope>
    <source>
        <strain evidence="6 7">NBRC 13905</strain>
    </source>
</reference>
<comment type="cofactor">
    <cofactor evidence="1">
        <name>pyridoxal 5'-phosphate</name>
        <dbReference type="ChEBI" id="CHEBI:597326"/>
    </cofactor>
</comment>
<keyword evidence="2" id="KW-0663">Pyridoxal phosphate</keyword>
<evidence type="ECO:0000256" key="4">
    <source>
        <dbReference type="SAM" id="MobiDB-lite"/>
    </source>
</evidence>
<name>A0ABX0Z207_STRTL</name>
<dbReference type="InterPro" id="IPR036052">
    <property type="entry name" value="TrpB-like_PALP_sf"/>
</dbReference>
<dbReference type="RefSeq" id="WP_168132370.1">
    <property type="nucleotide sequence ID" value="NZ_BMVZ01000022.1"/>
</dbReference>
<dbReference type="PANTHER" id="PTHR48078">
    <property type="entry name" value="THREONINE DEHYDRATASE, MITOCHONDRIAL-RELATED"/>
    <property type="match status" value="1"/>
</dbReference>
<accession>A0ABX0Z207</accession>
<organism evidence="6 7">
    <name type="scientific">Streptomyces thermoviolaceus subsp. thermoviolaceus</name>
    <dbReference type="NCBI Taxonomy" id="66860"/>
    <lineage>
        <taxon>Bacteria</taxon>
        <taxon>Bacillati</taxon>
        <taxon>Actinomycetota</taxon>
        <taxon>Actinomycetes</taxon>
        <taxon>Kitasatosporales</taxon>
        <taxon>Streptomycetaceae</taxon>
        <taxon>Streptomyces</taxon>
    </lineage>
</organism>
<proteinExistence type="predicted"/>
<dbReference type="PANTHER" id="PTHR48078:SF6">
    <property type="entry name" value="L-THREONINE DEHYDRATASE CATABOLIC TDCB"/>
    <property type="match status" value="1"/>
</dbReference>
<evidence type="ECO:0000256" key="1">
    <source>
        <dbReference type="ARBA" id="ARBA00001933"/>
    </source>
</evidence>
<evidence type="ECO:0000256" key="3">
    <source>
        <dbReference type="ARBA" id="ARBA00023239"/>
    </source>
</evidence>
<comment type="caution">
    <text evidence="6">The sequence shown here is derived from an EMBL/GenBank/DDBJ whole genome shotgun (WGS) entry which is preliminary data.</text>
</comment>
<feature type="domain" description="Tryptophan synthase beta chain-like PALP" evidence="5">
    <location>
        <begin position="83"/>
        <end position="372"/>
    </location>
</feature>
<evidence type="ECO:0000259" key="5">
    <source>
        <dbReference type="Pfam" id="PF00291"/>
    </source>
</evidence>
<keyword evidence="3 6" id="KW-0456">Lyase</keyword>
<dbReference type="Gene3D" id="3.40.50.1100">
    <property type="match status" value="2"/>
</dbReference>
<gene>
    <name evidence="6" type="ORF">HCJ95_23925</name>
</gene>
<evidence type="ECO:0000313" key="6">
    <source>
        <dbReference type="EMBL" id="NJP17240.1"/>
    </source>
</evidence>
<dbReference type="Proteomes" id="UP000635996">
    <property type="component" value="Unassembled WGS sequence"/>
</dbReference>
<dbReference type="InterPro" id="IPR050147">
    <property type="entry name" value="Ser/Thr_Dehydratase"/>
</dbReference>
<protein>
    <submittedName>
        <fullName evidence="6">PLP-dependent lyase/thiolase</fullName>
    </submittedName>
</protein>
<dbReference type="EMBL" id="JAATEL010000036">
    <property type="protein sequence ID" value="NJP17240.1"/>
    <property type="molecule type" value="Genomic_DNA"/>
</dbReference>
<sequence>MAPTTAHPGQAPDRNAGRPKAERSPALLDLECIQCGARHPVADLPRGCPVCDAAGRNSNMFCRYADEAPLAERVPYPGIPDPDQGPTPLLPWEPNVYVKNEAVLRTGSHKDRFAAVVAAHAQAAGYRAVALGSSGNAGLAMAAYAAEAGLRCTVAAFEWLPETTRRFFTDLGADLRTFDDDRDRLRCIRDLADDPETLTVSNITDPVVGSHPLGIEGYKHIAWEIADQVPEDVDHVVVPSSRGDLAWGICLGFWDLHQVTGRPVPKLHLVEPFPRLSAVLDGAAVTDRFPGDHGRLSSIAGSSTTVQAHRAVTLTGGTATVVPDDTADTYYRLLCRRGHVWERSSVTVFAALASLREKGVVRDDSVTVLVATSHFFKGL</sequence>
<evidence type="ECO:0000313" key="7">
    <source>
        <dbReference type="Proteomes" id="UP000635996"/>
    </source>
</evidence>
<keyword evidence="7" id="KW-1185">Reference proteome</keyword>
<dbReference type="InterPro" id="IPR001926">
    <property type="entry name" value="TrpB-like_PALP"/>
</dbReference>
<dbReference type="Pfam" id="PF00291">
    <property type="entry name" value="PALP"/>
    <property type="match status" value="1"/>
</dbReference>